<reference evidence="2" key="1">
    <citation type="submission" date="2021-09" db="EMBL/GenBank/DDBJ databases">
        <title>Complete genome sequence and metabolic characterization of Streptomyces tanashiensis DSM 731 the producer of antibacterial Kalafungin and diverse secondary metabolites.</title>
        <authorList>
            <person name="Abbasi M.N."/>
            <person name="Anwar M.N."/>
            <person name="Alam K."/>
            <person name="Shoaib M."/>
            <person name="Lin Z."/>
            <person name="Hayat M."/>
            <person name="Ali M.I."/>
            <person name="Malik H.M.T."/>
            <person name="Ahmed I."/>
            <person name="Li A."/>
            <person name="Hailong Wang H."/>
            <person name="Zhang Y."/>
        </authorList>
    </citation>
    <scope>NUCLEOTIDE SEQUENCE</scope>
    <source>
        <strain evidence="2">Kala</strain>
    </source>
</reference>
<proteinExistence type="predicted"/>
<dbReference type="GeneID" id="95597984"/>
<evidence type="ECO:0008006" key="4">
    <source>
        <dbReference type="Google" id="ProtNLM"/>
    </source>
</evidence>
<keyword evidence="3" id="KW-1185">Reference proteome</keyword>
<sequence>MVASVLDAGLVEQAIARTESFDPSVDLARVRAHTDLLTAEFETFGVVVPAATTRNITLMRALMVPIAEETLSFAVDRIWVFVTNIDDVCSKDSAEAEAVLRAGMSPGAPGLAASPNARYIEHMFREIAGFCDPTFLAGYRTFFYSAINGVLMESEFDPEASDEVDSDFVRIFNGFSQFWFTSLQFASPSLSAHRHRSFWTAALNSGVSYLNDVNDVLSFYKEAVDVEDFRISRIHRRAVQEGIPYLASYRRSVDSGLEARRRVLRLAHDEQRPHLERYMTAYVYWHLHCRRYRWQDVYPGLTMIDV</sequence>
<dbReference type="SUPFAM" id="SSF48576">
    <property type="entry name" value="Terpenoid synthases"/>
    <property type="match status" value="1"/>
</dbReference>
<evidence type="ECO:0000256" key="1">
    <source>
        <dbReference type="ARBA" id="ARBA00023239"/>
    </source>
</evidence>
<evidence type="ECO:0000313" key="3">
    <source>
        <dbReference type="Proteomes" id="UP001164506"/>
    </source>
</evidence>
<organism evidence="2 3">
    <name type="scientific">Streptomyces tanashiensis</name>
    <dbReference type="NCBI Taxonomy" id="67367"/>
    <lineage>
        <taxon>Bacteria</taxon>
        <taxon>Bacillati</taxon>
        <taxon>Actinomycetota</taxon>
        <taxon>Actinomycetes</taxon>
        <taxon>Kitasatosporales</taxon>
        <taxon>Streptomycetaceae</taxon>
        <taxon>Streptomyces</taxon>
    </lineage>
</organism>
<dbReference type="InterPro" id="IPR024652">
    <property type="entry name" value="Trichodiene_synth"/>
</dbReference>
<gene>
    <name evidence="2" type="ORF">LDH80_01035</name>
</gene>
<dbReference type="Proteomes" id="UP001164506">
    <property type="component" value="Chromosome"/>
</dbReference>
<evidence type="ECO:0000313" key="2">
    <source>
        <dbReference type="EMBL" id="UZX19405.1"/>
    </source>
</evidence>
<accession>A0ABY6QQI1</accession>
<protein>
    <recommendedName>
        <fullName evidence="4">Terpene synthase</fullName>
    </recommendedName>
</protein>
<dbReference type="RefSeq" id="WP_267257868.1">
    <property type="nucleotide sequence ID" value="NZ_CP084204.1"/>
</dbReference>
<name>A0ABY6QQI1_9ACTN</name>
<dbReference type="EMBL" id="CP084204">
    <property type="protein sequence ID" value="UZX19405.1"/>
    <property type="molecule type" value="Genomic_DNA"/>
</dbReference>
<dbReference type="InterPro" id="IPR008949">
    <property type="entry name" value="Isoprenoid_synthase_dom_sf"/>
</dbReference>
<keyword evidence="1" id="KW-0456">Lyase</keyword>
<dbReference type="Gene3D" id="1.10.600.10">
    <property type="entry name" value="Farnesyl Diphosphate Synthase"/>
    <property type="match status" value="1"/>
</dbReference>
<dbReference type="Pfam" id="PF06330">
    <property type="entry name" value="TRI5"/>
    <property type="match status" value="1"/>
</dbReference>